<protein>
    <submittedName>
        <fullName evidence="2">Uncharacterized protein</fullName>
    </submittedName>
</protein>
<dbReference type="PANTHER" id="PTHR31968">
    <property type="entry name" value="SERINE/ARGININE-RELATED PROTEIN 53"/>
    <property type="match status" value="1"/>
</dbReference>
<reference evidence="2 3" key="1">
    <citation type="submission" date="2020-01" db="EMBL/GenBank/DDBJ databases">
        <title>Genome sequence of Arachis hypogaea, cultivar Shitouqi.</title>
        <authorList>
            <person name="Zhuang W."/>
            <person name="Chen H."/>
            <person name="Varshney R."/>
            <person name="Wang D."/>
            <person name="Ming R."/>
        </authorList>
    </citation>
    <scope>NUCLEOTIDE SEQUENCE [LARGE SCALE GENOMIC DNA]</scope>
    <source>
        <tissue evidence="2">Young leaf</tissue>
    </source>
</reference>
<dbReference type="GO" id="GO:0005737">
    <property type="term" value="C:cytoplasm"/>
    <property type="evidence" value="ECO:0007669"/>
    <property type="project" value="TreeGrafter"/>
</dbReference>
<gene>
    <name evidence="2" type="ORF">DS421_19g642650</name>
</gene>
<dbReference type="EMBL" id="CP031001">
    <property type="protein sequence ID" value="QHN76297.1"/>
    <property type="molecule type" value="Genomic_DNA"/>
</dbReference>
<evidence type="ECO:0000313" key="2">
    <source>
        <dbReference type="EMBL" id="QHN76297.1"/>
    </source>
</evidence>
<name>A0A6B9V4L4_ARAHY</name>
<feature type="compositionally biased region" description="Pro residues" evidence="1">
    <location>
        <begin position="125"/>
        <end position="135"/>
    </location>
</feature>
<feature type="compositionally biased region" description="Basic and acidic residues" evidence="1">
    <location>
        <begin position="151"/>
        <end position="162"/>
    </location>
</feature>
<dbReference type="GO" id="GO:0005634">
    <property type="term" value="C:nucleus"/>
    <property type="evidence" value="ECO:0007669"/>
    <property type="project" value="TreeGrafter"/>
</dbReference>
<proteinExistence type="predicted"/>
<dbReference type="InterPro" id="IPR034604">
    <property type="entry name" value="SRRP53"/>
</dbReference>
<dbReference type="PANTHER" id="PTHR31968:SF4">
    <property type="entry name" value="SERINE_ARGININE-RELATED PROTEIN 53"/>
    <property type="match status" value="1"/>
</dbReference>
<accession>A0A6B9V4L4</accession>
<evidence type="ECO:0000256" key="1">
    <source>
        <dbReference type="SAM" id="MobiDB-lite"/>
    </source>
</evidence>
<feature type="region of interest" description="Disordered" evidence="1">
    <location>
        <begin position="227"/>
        <end position="254"/>
    </location>
</feature>
<dbReference type="GO" id="GO:0000380">
    <property type="term" value="P:alternative mRNA splicing, via spliceosome"/>
    <property type="evidence" value="ECO:0007669"/>
    <property type="project" value="InterPro"/>
</dbReference>
<feature type="region of interest" description="Disordered" evidence="1">
    <location>
        <begin position="94"/>
        <end position="162"/>
    </location>
</feature>
<dbReference type="Proteomes" id="UP000464620">
    <property type="component" value="Chromosome B09"/>
</dbReference>
<feature type="compositionally biased region" description="Basic and acidic residues" evidence="1">
    <location>
        <begin position="103"/>
        <end position="112"/>
    </location>
</feature>
<evidence type="ECO:0000313" key="3">
    <source>
        <dbReference type="Proteomes" id="UP000464620"/>
    </source>
</evidence>
<sequence>MFPSAPPLNFLLPSSLSSHTSPREKEIREEKALTGEEDRVARHCHAMPNRVTGCRLRLLFAPCHCPIAELLHVRSCAVIVVAVPSMAPEPAPRRRVVVRGKGRRDDKEREELQPPCLVSDVAELRPPPFLPPLKPRSPSSLSARERKRARGREGRDRGEERCSAMHRCRSGLHRRGCGRWKLPREPLSSDHVAEDDASLVKQIGQSFQYSKIEARREEQIQAAHDEAMFGTSALPPPTSTDSDPERENEKEVDKKAVVTSLLSETVSGFTADLCG</sequence>
<feature type="compositionally biased region" description="Basic and acidic residues" evidence="1">
    <location>
        <begin position="243"/>
        <end position="254"/>
    </location>
</feature>
<dbReference type="AlphaFoldDB" id="A0A6B9V4L4"/>
<organism evidence="2 3">
    <name type="scientific">Arachis hypogaea</name>
    <name type="common">Peanut</name>
    <dbReference type="NCBI Taxonomy" id="3818"/>
    <lineage>
        <taxon>Eukaryota</taxon>
        <taxon>Viridiplantae</taxon>
        <taxon>Streptophyta</taxon>
        <taxon>Embryophyta</taxon>
        <taxon>Tracheophyta</taxon>
        <taxon>Spermatophyta</taxon>
        <taxon>Magnoliopsida</taxon>
        <taxon>eudicotyledons</taxon>
        <taxon>Gunneridae</taxon>
        <taxon>Pentapetalae</taxon>
        <taxon>rosids</taxon>
        <taxon>fabids</taxon>
        <taxon>Fabales</taxon>
        <taxon>Fabaceae</taxon>
        <taxon>Papilionoideae</taxon>
        <taxon>50 kb inversion clade</taxon>
        <taxon>dalbergioids sensu lato</taxon>
        <taxon>Dalbergieae</taxon>
        <taxon>Pterocarpus clade</taxon>
        <taxon>Arachis</taxon>
    </lineage>
</organism>